<evidence type="ECO:0000313" key="3">
    <source>
        <dbReference type="Proteomes" id="UP000019804"/>
    </source>
</evidence>
<gene>
    <name evidence="2" type="ORF">EURHEDRAFT_417654</name>
</gene>
<feature type="compositionally biased region" description="Basic and acidic residues" evidence="1">
    <location>
        <begin position="22"/>
        <end position="36"/>
    </location>
</feature>
<reference evidence="3" key="1">
    <citation type="journal article" date="2014" name="Nat. Commun.">
        <title>Genomic adaptations of the halophilic Dead Sea filamentous fungus Eurotium rubrum.</title>
        <authorList>
            <person name="Kis-Papo T."/>
            <person name="Weig A.R."/>
            <person name="Riley R."/>
            <person name="Persoh D."/>
            <person name="Salamov A."/>
            <person name="Sun H."/>
            <person name="Lipzen A."/>
            <person name="Wasser S.P."/>
            <person name="Rambold G."/>
            <person name="Grigoriev I.V."/>
            <person name="Nevo E."/>
        </authorList>
    </citation>
    <scope>NUCLEOTIDE SEQUENCE [LARGE SCALE GENOMIC DNA]</scope>
    <source>
        <strain evidence="3">CBS 135680</strain>
    </source>
</reference>
<proteinExistence type="predicted"/>
<evidence type="ECO:0000313" key="2">
    <source>
        <dbReference type="EMBL" id="EYE90241.1"/>
    </source>
</evidence>
<dbReference type="EMBL" id="KK088465">
    <property type="protein sequence ID" value="EYE90241.1"/>
    <property type="molecule type" value="Genomic_DNA"/>
</dbReference>
<dbReference type="HOGENOM" id="CLU_2941327_0_0_1"/>
<dbReference type="STRING" id="1388766.A0A017S071"/>
<dbReference type="GeneID" id="63698381"/>
<keyword evidence="3" id="KW-1185">Reference proteome</keyword>
<dbReference type="Proteomes" id="UP000019804">
    <property type="component" value="Unassembled WGS sequence"/>
</dbReference>
<evidence type="ECO:0000256" key="1">
    <source>
        <dbReference type="SAM" id="MobiDB-lite"/>
    </source>
</evidence>
<dbReference type="OrthoDB" id="4489964at2759"/>
<dbReference type="RefSeq" id="XP_040633931.1">
    <property type="nucleotide sequence ID" value="XM_040783257.1"/>
</dbReference>
<dbReference type="AlphaFoldDB" id="A0A017S071"/>
<sequence>MANSIISDDGATSEEQLSRMAKHIDGLQKQNPDSDFKTSSQWWAPNVNLGVDLQTRERDQ</sequence>
<organism evidence="2 3">
    <name type="scientific">Aspergillus ruber (strain CBS 135680)</name>
    <dbReference type="NCBI Taxonomy" id="1388766"/>
    <lineage>
        <taxon>Eukaryota</taxon>
        <taxon>Fungi</taxon>
        <taxon>Dikarya</taxon>
        <taxon>Ascomycota</taxon>
        <taxon>Pezizomycotina</taxon>
        <taxon>Eurotiomycetes</taxon>
        <taxon>Eurotiomycetidae</taxon>
        <taxon>Eurotiales</taxon>
        <taxon>Aspergillaceae</taxon>
        <taxon>Aspergillus</taxon>
        <taxon>Aspergillus subgen. Aspergillus</taxon>
    </lineage>
</organism>
<accession>A0A017S071</accession>
<name>A0A017S071_ASPRC</name>
<protein>
    <submittedName>
        <fullName evidence="2">Uncharacterized protein</fullName>
    </submittedName>
</protein>
<feature type="region of interest" description="Disordered" evidence="1">
    <location>
        <begin position="1"/>
        <end position="41"/>
    </location>
</feature>